<dbReference type="InterPro" id="IPR005243">
    <property type="entry name" value="THIRX-like_proc"/>
</dbReference>
<evidence type="ECO:0000313" key="4">
    <source>
        <dbReference type="EMBL" id="PKF70078.1"/>
    </source>
</evidence>
<accession>A0A2I0CLQ4</accession>
<organism evidence="4 5">
    <name type="scientific">Pseudomonas fluvialis</name>
    <dbReference type="NCBI Taxonomy" id="1793966"/>
    <lineage>
        <taxon>Bacteria</taxon>
        <taxon>Pseudomonadati</taxon>
        <taxon>Pseudomonadota</taxon>
        <taxon>Gammaproteobacteria</taxon>
        <taxon>Pseudomonadales</taxon>
        <taxon>Pseudomonadaceae</taxon>
        <taxon>Pseudomonas</taxon>
    </lineage>
</organism>
<feature type="domain" description="Thioredoxin-like fold" evidence="3">
    <location>
        <begin position="1"/>
        <end position="76"/>
    </location>
</feature>
<protein>
    <submittedName>
        <fullName evidence="4">Thioredoxin family protein</fullName>
    </submittedName>
</protein>
<proteinExistence type="predicted"/>
<dbReference type="Gene3D" id="3.40.30.10">
    <property type="entry name" value="Glutaredoxin"/>
    <property type="match status" value="1"/>
</dbReference>
<comment type="caution">
    <text evidence="4">The sequence shown here is derived from an EMBL/GenBank/DDBJ whole genome shotgun (WGS) entry which is preliminary data.</text>
</comment>
<dbReference type="RefSeq" id="WP_101194260.1">
    <property type="nucleotide sequence ID" value="NZ_JAYRKZ010000003.1"/>
</dbReference>
<evidence type="ECO:0000313" key="5">
    <source>
        <dbReference type="Proteomes" id="UP000242861"/>
    </source>
</evidence>
<evidence type="ECO:0000256" key="2">
    <source>
        <dbReference type="PIRSR" id="PIRSR037031-51"/>
    </source>
</evidence>
<evidence type="ECO:0000259" key="3">
    <source>
        <dbReference type="Pfam" id="PF13192"/>
    </source>
</evidence>
<dbReference type="SUPFAM" id="SSF52833">
    <property type="entry name" value="Thioredoxin-like"/>
    <property type="match status" value="1"/>
</dbReference>
<keyword evidence="2" id="KW-0676">Redox-active center</keyword>
<dbReference type="EMBL" id="PIYS01000029">
    <property type="protein sequence ID" value="PKF70078.1"/>
    <property type="molecule type" value="Genomic_DNA"/>
</dbReference>
<reference evidence="5" key="1">
    <citation type="submission" date="2017-12" db="EMBL/GenBank/DDBJ databases">
        <authorList>
            <person name="Yu X.-Y."/>
        </authorList>
    </citation>
    <scope>NUCLEOTIDE SEQUENCE [LARGE SCALE GENOMIC DNA]</scope>
    <source>
        <strain evidence="5">ZYSR67-Z</strain>
    </source>
</reference>
<dbReference type="PANTHER" id="PTHR36450">
    <property type="entry name" value="THIOREDOXIN"/>
    <property type="match status" value="1"/>
</dbReference>
<dbReference type="Proteomes" id="UP000242861">
    <property type="component" value="Unassembled WGS sequence"/>
</dbReference>
<dbReference type="Pfam" id="PF13192">
    <property type="entry name" value="Thioredoxin_3"/>
    <property type="match status" value="1"/>
</dbReference>
<dbReference type="NCBIfam" id="TIGR00412">
    <property type="entry name" value="redox_disulf_2"/>
    <property type="match status" value="1"/>
</dbReference>
<name>A0A2I0CLQ4_9PSED</name>
<evidence type="ECO:0000256" key="1">
    <source>
        <dbReference type="PIRSR" id="PIRSR037031-50"/>
    </source>
</evidence>
<feature type="active site" description="Nucleophile" evidence="1">
    <location>
        <position position="13"/>
    </location>
</feature>
<dbReference type="InterPro" id="IPR012336">
    <property type="entry name" value="Thioredoxin-like_fold"/>
</dbReference>
<dbReference type="PIRSF" id="PIRSF037031">
    <property type="entry name" value="Redox_disulphide_2"/>
    <property type="match status" value="1"/>
</dbReference>
<dbReference type="AlphaFoldDB" id="A0A2I0CLQ4"/>
<keyword evidence="2" id="KW-1015">Disulfide bond</keyword>
<dbReference type="PANTHER" id="PTHR36450:SF1">
    <property type="entry name" value="THIOREDOXIN"/>
    <property type="match status" value="1"/>
</dbReference>
<sequence>MHIKILGPGCKKCQLLLENTQQALATLGMDASIEKVSDYAAIAALGVMSTPALVINERVVASGRVLDSQEIAHLLQQA</sequence>
<dbReference type="InterPro" id="IPR036249">
    <property type="entry name" value="Thioredoxin-like_sf"/>
</dbReference>
<feature type="active site" description="Nucleophile" evidence="1">
    <location>
        <position position="10"/>
    </location>
</feature>
<gene>
    <name evidence="4" type="ORF">CW360_14945</name>
</gene>
<feature type="disulfide bond" description="Redox-active" evidence="2">
    <location>
        <begin position="10"/>
        <end position="13"/>
    </location>
</feature>